<name>A0A9W9EPB3_9EURO</name>
<dbReference type="OrthoDB" id="1100386at2759"/>
<dbReference type="EMBL" id="JAPQKI010000010">
    <property type="protein sequence ID" value="KAJ5085518.1"/>
    <property type="molecule type" value="Genomic_DNA"/>
</dbReference>
<dbReference type="GeneID" id="81361759"/>
<accession>A0A9W9EPB3</accession>
<reference evidence="1" key="2">
    <citation type="journal article" date="2023" name="IMA Fungus">
        <title>Comparative genomic study of the Penicillium genus elucidates a diverse pangenome and 15 lateral gene transfer events.</title>
        <authorList>
            <person name="Petersen C."/>
            <person name="Sorensen T."/>
            <person name="Nielsen M.R."/>
            <person name="Sondergaard T.E."/>
            <person name="Sorensen J.L."/>
            <person name="Fitzpatrick D.A."/>
            <person name="Frisvad J.C."/>
            <person name="Nielsen K.L."/>
        </authorList>
    </citation>
    <scope>NUCLEOTIDE SEQUENCE</scope>
    <source>
        <strain evidence="1">IBT 30761</strain>
    </source>
</reference>
<comment type="caution">
    <text evidence="1">The sequence shown here is derived from an EMBL/GenBank/DDBJ whole genome shotgun (WGS) entry which is preliminary data.</text>
</comment>
<proteinExistence type="predicted"/>
<evidence type="ECO:0000313" key="1">
    <source>
        <dbReference type="EMBL" id="KAJ5085518.1"/>
    </source>
</evidence>
<dbReference type="Proteomes" id="UP001149074">
    <property type="component" value="Unassembled WGS sequence"/>
</dbReference>
<protein>
    <submittedName>
        <fullName evidence="1">Uncharacterized protein</fullName>
    </submittedName>
</protein>
<dbReference type="AlphaFoldDB" id="A0A9W9EPB3"/>
<sequence length="80" mass="8871">MSATSPGFLPSFSVPEIDPPVKNATCCSTSWGFTYADQILGDFMASIPNVFHTINFNTTPDWKWGTDTPYTYPEDVNTID</sequence>
<organism evidence="1 2">
    <name type="scientific">Penicillium argentinense</name>
    <dbReference type="NCBI Taxonomy" id="1131581"/>
    <lineage>
        <taxon>Eukaryota</taxon>
        <taxon>Fungi</taxon>
        <taxon>Dikarya</taxon>
        <taxon>Ascomycota</taxon>
        <taxon>Pezizomycotina</taxon>
        <taxon>Eurotiomycetes</taxon>
        <taxon>Eurotiomycetidae</taxon>
        <taxon>Eurotiales</taxon>
        <taxon>Aspergillaceae</taxon>
        <taxon>Penicillium</taxon>
    </lineage>
</organism>
<dbReference type="RefSeq" id="XP_056470196.1">
    <property type="nucleotide sequence ID" value="XM_056622780.1"/>
</dbReference>
<evidence type="ECO:0000313" key="2">
    <source>
        <dbReference type="Proteomes" id="UP001149074"/>
    </source>
</evidence>
<gene>
    <name evidence="1" type="ORF">N7532_010289</name>
</gene>
<keyword evidence="2" id="KW-1185">Reference proteome</keyword>
<reference evidence="1" key="1">
    <citation type="submission" date="2022-11" db="EMBL/GenBank/DDBJ databases">
        <authorList>
            <person name="Petersen C."/>
        </authorList>
    </citation>
    <scope>NUCLEOTIDE SEQUENCE</scope>
    <source>
        <strain evidence="1">IBT 30761</strain>
    </source>
</reference>